<gene>
    <name evidence="8" type="ORF">LAZ67_3001917</name>
</gene>
<evidence type="ECO:0000256" key="7">
    <source>
        <dbReference type="SAM" id="Phobius"/>
    </source>
</evidence>
<keyword evidence="7" id="KW-1133">Transmembrane helix</keyword>
<dbReference type="InterPro" id="IPR019347">
    <property type="entry name" value="Axonemal_dynein_light_chain"/>
</dbReference>
<reference evidence="8 9" key="1">
    <citation type="submission" date="2022-01" db="EMBL/GenBank/DDBJ databases">
        <title>A chromosomal length assembly of Cordylochernes scorpioides.</title>
        <authorList>
            <person name="Zeh D."/>
            <person name="Zeh J."/>
        </authorList>
    </citation>
    <scope>NUCLEOTIDE SEQUENCE [LARGE SCALE GENOMIC DNA]</scope>
    <source>
        <strain evidence="8">IN4F17</strain>
        <tissue evidence="8">Whole Body</tissue>
    </source>
</reference>
<dbReference type="PANTHER" id="PTHR13183:SF0">
    <property type="entry name" value="AXONEMAL DYNEIN LIGHT INTERMEDIATE POLYPEPTIDE 1"/>
    <property type="match status" value="1"/>
</dbReference>
<protein>
    <submittedName>
        <fullName evidence="8">DNALI1</fullName>
    </submittedName>
</protein>
<accession>A0ABY6K7D7</accession>
<proteinExistence type="inferred from homology"/>
<dbReference type="Proteomes" id="UP001235939">
    <property type="component" value="Chromosome 03"/>
</dbReference>
<organism evidence="8 9">
    <name type="scientific">Cordylochernes scorpioides</name>
    <dbReference type="NCBI Taxonomy" id="51811"/>
    <lineage>
        <taxon>Eukaryota</taxon>
        <taxon>Metazoa</taxon>
        <taxon>Ecdysozoa</taxon>
        <taxon>Arthropoda</taxon>
        <taxon>Chelicerata</taxon>
        <taxon>Arachnida</taxon>
        <taxon>Pseudoscorpiones</taxon>
        <taxon>Cheliferoidea</taxon>
        <taxon>Chernetidae</taxon>
        <taxon>Cordylochernes</taxon>
    </lineage>
</organism>
<evidence type="ECO:0000256" key="1">
    <source>
        <dbReference type="ARBA" id="ARBA00023017"/>
    </source>
</evidence>
<sequence>MSKRWEEAADIIYKLCNERYSGPLSDLEITEGDISRMRSYTPRTGSLSSGPAPPRRKTLSPKSSVLQLSALGTQIPLEYEEEGQLWVQHVSSSPATRMDVINLQEQLDMKLLQRQARETGICAIRRELYDQCFDELIRQVTVNCAERGLLLLRVRDELRMTLAAYQTLYESSIAFGVRKALQAEQRKLDTEQLVENMTAEKEELNNQVTELKQKFETFERKTAEQKQVDERKYNEEIQFLKRTNQQLKVNYLACPVPYFCFSLVHVVQVMIILAQLEGIIAPKK</sequence>
<keyword evidence="7" id="KW-0812">Transmembrane</keyword>
<keyword evidence="7" id="KW-0472">Membrane</keyword>
<keyword evidence="9" id="KW-1185">Reference proteome</keyword>
<dbReference type="EMBL" id="CP092865">
    <property type="protein sequence ID" value="UYV64769.1"/>
    <property type="molecule type" value="Genomic_DNA"/>
</dbReference>
<keyword evidence="3" id="KW-0505">Motor protein</keyword>
<evidence type="ECO:0000256" key="3">
    <source>
        <dbReference type="ARBA" id="ARBA00023175"/>
    </source>
</evidence>
<evidence type="ECO:0000256" key="6">
    <source>
        <dbReference type="SAM" id="MobiDB-lite"/>
    </source>
</evidence>
<dbReference type="Pfam" id="PF10211">
    <property type="entry name" value="Ax_dynein_light"/>
    <property type="match status" value="1"/>
</dbReference>
<evidence type="ECO:0000313" key="8">
    <source>
        <dbReference type="EMBL" id="UYV64769.1"/>
    </source>
</evidence>
<evidence type="ECO:0000313" key="9">
    <source>
        <dbReference type="Proteomes" id="UP001235939"/>
    </source>
</evidence>
<comment type="similarity">
    <text evidence="4">Belongs to the inner dynein arm light chain family.</text>
</comment>
<dbReference type="PANTHER" id="PTHR13183">
    <property type="entry name" value="AXONEMAL INNER ARM DYNEIN LIGHT CHAIN 28"/>
    <property type="match status" value="1"/>
</dbReference>
<feature type="transmembrane region" description="Helical" evidence="7">
    <location>
        <begin position="256"/>
        <end position="276"/>
    </location>
</feature>
<feature type="coiled-coil region" evidence="5">
    <location>
        <begin position="180"/>
        <end position="250"/>
    </location>
</feature>
<evidence type="ECO:0000256" key="2">
    <source>
        <dbReference type="ARBA" id="ARBA00023054"/>
    </source>
</evidence>
<evidence type="ECO:0000256" key="5">
    <source>
        <dbReference type="SAM" id="Coils"/>
    </source>
</evidence>
<evidence type="ECO:0000256" key="4">
    <source>
        <dbReference type="ARBA" id="ARBA00038114"/>
    </source>
</evidence>
<feature type="region of interest" description="Disordered" evidence="6">
    <location>
        <begin position="38"/>
        <end position="59"/>
    </location>
</feature>
<name>A0ABY6K7D7_9ARAC</name>
<keyword evidence="1" id="KW-0243">Dynein</keyword>
<keyword evidence="2 5" id="KW-0175">Coiled coil</keyword>